<keyword evidence="2" id="KW-1003">Cell membrane</keyword>
<sequence length="431" mass="47515">MNVLQRWWGAQSFRMRIALIATVGLLWRLYYVTLEQPYRILTDEAWYVTQAHRLFSAHPFTSLFDYSVPTAQHGPMLSLLVSPVAWLFPDATAGLRFLIPCFGVMTIVGFAVLGKQLISDRCGVVAACLAALLPDFWIRDGLVVSESLSVALLVWLLVLLVSFLRGPRLRTAVLLGIVMGVLVLTRAECAGLCVLLLAVVGWKLRSELWSAARLSAIALVVSAVVVSPWVAFNASRFQSSVLLTNNLGITLAGANCHATYYDGRYIGYDTPQCWNEAQDKARAISSDEAVQSSFMKTMGLDYAKAHATRIPLVIAMREAWLTGLYRPSYVVYMSALGGQPRWATWVQLVSFWLLGVVALGLGLLKRRGGRGLLDPLRGPIVLYVVFTLVLAAIFVGHWRYRSTLDIAAVLFIASRLADSRPKAVLAVDQPV</sequence>
<keyword evidence="4" id="KW-0808">Transferase</keyword>
<dbReference type="EMBL" id="CAFAAB010000045">
    <property type="protein sequence ID" value="CAB4781004.1"/>
    <property type="molecule type" value="Genomic_DNA"/>
</dbReference>
<gene>
    <name evidence="10" type="ORF">UFOPK2958_00537</name>
</gene>
<organism evidence="10">
    <name type="scientific">freshwater metagenome</name>
    <dbReference type="NCBI Taxonomy" id="449393"/>
    <lineage>
        <taxon>unclassified sequences</taxon>
        <taxon>metagenomes</taxon>
        <taxon>ecological metagenomes</taxon>
    </lineage>
</organism>
<evidence type="ECO:0000256" key="3">
    <source>
        <dbReference type="ARBA" id="ARBA00022676"/>
    </source>
</evidence>
<evidence type="ECO:0000256" key="1">
    <source>
        <dbReference type="ARBA" id="ARBA00004651"/>
    </source>
</evidence>
<protein>
    <submittedName>
        <fullName evidence="10">Unannotated protein</fullName>
    </submittedName>
</protein>
<evidence type="ECO:0000256" key="6">
    <source>
        <dbReference type="ARBA" id="ARBA00022989"/>
    </source>
</evidence>
<dbReference type="GO" id="GO:0008610">
    <property type="term" value="P:lipid biosynthetic process"/>
    <property type="evidence" value="ECO:0007669"/>
    <property type="project" value="UniProtKB-ARBA"/>
</dbReference>
<evidence type="ECO:0000256" key="5">
    <source>
        <dbReference type="ARBA" id="ARBA00022692"/>
    </source>
</evidence>
<evidence type="ECO:0000256" key="8">
    <source>
        <dbReference type="SAM" id="Phobius"/>
    </source>
</evidence>
<dbReference type="AlphaFoldDB" id="A0A6J6WCI0"/>
<evidence type="ECO:0000313" key="10">
    <source>
        <dbReference type="EMBL" id="CAB4781004.1"/>
    </source>
</evidence>
<accession>A0A6J6WCI0</accession>
<keyword evidence="6 8" id="KW-1133">Transmembrane helix</keyword>
<feature type="transmembrane region" description="Helical" evidence="8">
    <location>
        <begin position="12"/>
        <end position="31"/>
    </location>
</feature>
<comment type="subcellular location">
    <subcellularLocation>
        <location evidence="1">Cell membrane</location>
        <topology evidence="1">Multi-pass membrane protein</topology>
    </subcellularLocation>
</comment>
<feature type="transmembrane region" description="Helical" evidence="8">
    <location>
        <begin position="342"/>
        <end position="364"/>
    </location>
</feature>
<dbReference type="GO" id="GO:0016763">
    <property type="term" value="F:pentosyltransferase activity"/>
    <property type="evidence" value="ECO:0007669"/>
    <property type="project" value="TreeGrafter"/>
</dbReference>
<feature type="transmembrane region" description="Helical" evidence="8">
    <location>
        <begin position="121"/>
        <end position="138"/>
    </location>
</feature>
<dbReference type="PANTHER" id="PTHR33908:SF11">
    <property type="entry name" value="MEMBRANE PROTEIN"/>
    <property type="match status" value="1"/>
</dbReference>
<evidence type="ECO:0000256" key="4">
    <source>
        <dbReference type="ARBA" id="ARBA00022679"/>
    </source>
</evidence>
<keyword evidence="7 8" id="KW-0472">Membrane</keyword>
<feature type="transmembrane region" description="Helical" evidence="8">
    <location>
        <begin position="93"/>
        <end position="114"/>
    </location>
</feature>
<proteinExistence type="predicted"/>
<dbReference type="PANTHER" id="PTHR33908">
    <property type="entry name" value="MANNOSYLTRANSFERASE YKCB-RELATED"/>
    <property type="match status" value="1"/>
</dbReference>
<keyword evidence="3" id="KW-0328">Glycosyltransferase</keyword>
<dbReference type="InterPro" id="IPR038731">
    <property type="entry name" value="RgtA/B/C-like"/>
</dbReference>
<evidence type="ECO:0000259" key="9">
    <source>
        <dbReference type="Pfam" id="PF13231"/>
    </source>
</evidence>
<dbReference type="InterPro" id="IPR050297">
    <property type="entry name" value="LipidA_mod_glycosyltrf_83"/>
</dbReference>
<keyword evidence="5 8" id="KW-0812">Transmembrane</keyword>
<reference evidence="10" key="1">
    <citation type="submission" date="2020-05" db="EMBL/GenBank/DDBJ databases">
        <authorList>
            <person name="Chiriac C."/>
            <person name="Salcher M."/>
            <person name="Ghai R."/>
            <person name="Kavagutti S V."/>
        </authorList>
    </citation>
    <scope>NUCLEOTIDE SEQUENCE</scope>
</reference>
<dbReference type="Pfam" id="PF13231">
    <property type="entry name" value="PMT_2"/>
    <property type="match status" value="1"/>
</dbReference>
<evidence type="ECO:0000256" key="7">
    <source>
        <dbReference type="ARBA" id="ARBA00023136"/>
    </source>
</evidence>
<evidence type="ECO:0000256" key="2">
    <source>
        <dbReference type="ARBA" id="ARBA00022475"/>
    </source>
</evidence>
<name>A0A6J6WCI0_9ZZZZ</name>
<feature type="transmembrane region" description="Helical" evidence="8">
    <location>
        <begin position="211"/>
        <end position="232"/>
    </location>
</feature>
<feature type="domain" description="Glycosyltransferase RgtA/B/C/D-like" evidence="9">
    <location>
        <begin position="73"/>
        <end position="231"/>
    </location>
</feature>
<feature type="transmembrane region" description="Helical" evidence="8">
    <location>
        <begin position="144"/>
        <end position="164"/>
    </location>
</feature>
<dbReference type="GO" id="GO:0005886">
    <property type="term" value="C:plasma membrane"/>
    <property type="evidence" value="ECO:0007669"/>
    <property type="project" value="UniProtKB-SubCell"/>
</dbReference>
<feature type="transmembrane region" description="Helical" evidence="8">
    <location>
        <begin position="376"/>
        <end position="395"/>
    </location>
</feature>
<feature type="transmembrane region" description="Helical" evidence="8">
    <location>
        <begin position="171"/>
        <end position="199"/>
    </location>
</feature>